<comment type="pathway">
    <text evidence="1">Carbohydrate degradation; glycolysis; pyruvate from D-glyceraldehyde 3-phosphate: step 5/5.</text>
</comment>
<keyword evidence="11" id="KW-0670">Pyruvate</keyword>
<dbReference type="AlphaFoldDB" id="A0A382M7I8"/>
<feature type="domain" description="Pyruvate kinase barrel" evidence="12">
    <location>
        <begin position="3"/>
        <end position="203"/>
    </location>
</feature>
<dbReference type="GO" id="GO:0004743">
    <property type="term" value="F:pyruvate kinase activity"/>
    <property type="evidence" value="ECO:0007669"/>
    <property type="project" value="UniProtKB-EC"/>
</dbReference>
<dbReference type="GO" id="GO:0005524">
    <property type="term" value="F:ATP binding"/>
    <property type="evidence" value="ECO:0007669"/>
    <property type="project" value="UniProtKB-KW"/>
</dbReference>
<dbReference type="UniPathway" id="UPA00109">
    <property type="reaction ID" value="UER00188"/>
</dbReference>
<organism evidence="13">
    <name type="scientific">marine metagenome</name>
    <dbReference type="NCBI Taxonomy" id="408172"/>
    <lineage>
        <taxon>unclassified sequences</taxon>
        <taxon>metagenomes</taxon>
        <taxon>ecological metagenomes</taxon>
    </lineage>
</organism>
<dbReference type="GO" id="GO:0016301">
    <property type="term" value="F:kinase activity"/>
    <property type="evidence" value="ECO:0007669"/>
    <property type="project" value="UniProtKB-KW"/>
</dbReference>
<evidence type="ECO:0000256" key="1">
    <source>
        <dbReference type="ARBA" id="ARBA00004997"/>
    </source>
</evidence>
<evidence type="ECO:0000256" key="6">
    <source>
        <dbReference type="ARBA" id="ARBA00022741"/>
    </source>
</evidence>
<dbReference type="InterPro" id="IPR015806">
    <property type="entry name" value="Pyrv_Knase_insert_dom_sf"/>
</dbReference>
<dbReference type="InterPro" id="IPR001697">
    <property type="entry name" value="Pyr_Knase"/>
</dbReference>
<dbReference type="SUPFAM" id="SSF50800">
    <property type="entry name" value="PK beta-barrel domain-like"/>
    <property type="match status" value="1"/>
</dbReference>
<dbReference type="InterPro" id="IPR011037">
    <property type="entry name" value="Pyrv_Knase-like_insert_dom_sf"/>
</dbReference>
<reference evidence="13" key="1">
    <citation type="submission" date="2018-05" db="EMBL/GenBank/DDBJ databases">
        <authorList>
            <person name="Lanie J.A."/>
            <person name="Ng W.-L."/>
            <person name="Kazmierczak K.M."/>
            <person name="Andrzejewski T.M."/>
            <person name="Davidsen T.M."/>
            <person name="Wayne K.J."/>
            <person name="Tettelin H."/>
            <person name="Glass J.I."/>
            <person name="Rusch D."/>
            <person name="Podicherti R."/>
            <person name="Tsui H.-C.T."/>
            <person name="Winkler M.E."/>
        </authorList>
    </citation>
    <scope>NUCLEOTIDE SEQUENCE</scope>
</reference>
<dbReference type="PRINTS" id="PR01050">
    <property type="entry name" value="PYRUVTKNASE"/>
</dbReference>
<protein>
    <recommendedName>
        <fullName evidence="3">pyruvate kinase</fullName>
        <ecNumber evidence="3">2.7.1.40</ecNumber>
    </recommendedName>
</protein>
<evidence type="ECO:0000256" key="8">
    <source>
        <dbReference type="ARBA" id="ARBA00022840"/>
    </source>
</evidence>
<dbReference type="InterPro" id="IPR040442">
    <property type="entry name" value="Pyrv_kinase-like_dom_sf"/>
</dbReference>
<keyword evidence="9" id="KW-0460">Magnesium</keyword>
<gene>
    <name evidence="13" type="ORF">METZ01_LOCUS297838</name>
</gene>
<dbReference type="InterPro" id="IPR015793">
    <property type="entry name" value="Pyrv_Knase_brl"/>
</dbReference>
<dbReference type="GO" id="GO:0000287">
    <property type="term" value="F:magnesium ion binding"/>
    <property type="evidence" value="ECO:0007669"/>
    <property type="project" value="InterPro"/>
</dbReference>
<keyword evidence="8" id="KW-0067">ATP-binding</keyword>
<evidence type="ECO:0000256" key="2">
    <source>
        <dbReference type="ARBA" id="ARBA00008663"/>
    </source>
</evidence>
<evidence type="ECO:0000256" key="10">
    <source>
        <dbReference type="ARBA" id="ARBA00023152"/>
    </source>
</evidence>
<keyword evidence="4" id="KW-0808">Transferase</keyword>
<keyword evidence="10" id="KW-0324">Glycolysis</keyword>
<accession>A0A382M7I8</accession>
<evidence type="ECO:0000256" key="3">
    <source>
        <dbReference type="ARBA" id="ARBA00012142"/>
    </source>
</evidence>
<dbReference type="PANTHER" id="PTHR11817">
    <property type="entry name" value="PYRUVATE KINASE"/>
    <property type="match status" value="1"/>
</dbReference>
<evidence type="ECO:0000256" key="9">
    <source>
        <dbReference type="ARBA" id="ARBA00022842"/>
    </source>
</evidence>
<comment type="similarity">
    <text evidence="2">Belongs to the pyruvate kinase family.</text>
</comment>
<proteinExistence type="inferred from homology"/>
<dbReference type="Pfam" id="PF00224">
    <property type="entry name" value="PK"/>
    <property type="match status" value="1"/>
</dbReference>
<feature type="non-terminal residue" evidence="13">
    <location>
        <position position="205"/>
    </location>
</feature>
<dbReference type="SUPFAM" id="SSF51621">
    <property type="entry name" value="Phosphoenolpyruvate/pyruvate domain"/>
    <property type="match status" value="1"/>
</dbReference>
<dbReference type="Gene3D" id="3.20.20.60">
    <property type="entry name" value="Phosphoenolpyruvate-binding domains"/>
    <property type="match status" value="1"/>
</dbReference>
<dbReference type="EC" id="2.7.1.40" evidence="3"/>
<dbReference type="Gene3D" id="2.40.33.10">
    <property type="entry name" value="PK beta-barrel domain-like"/>
    <property type="match status" value="1"/>
</dbReference>
<dbReference type="FunFam" id="2.40.33.10:FF:000001">
    <property type="entry name" value="Pyruvate kinase"/>
    <property type="match status" value="1"/>
</dbReference>
<dbReference type="EMBL" id="UINC01091873">
    <property type="protein sequence ID" value="SVC44984.1"/>
    <property type="molecule type" value="Genomic_DNA"/>
</dbReference>
<evidence type="ECO:0000313" key="13">
    <source>
        <dbReference type="EMBL" id="SVC44984.1"/>
    </source>
</evidence>
<dbReference type="GO" id="GO:0030955">
    <property type="term" value="F:potassium ion binding"/>
    <property type="evidence" value="ECO:0007669"/>
    <property type="project" value="InterPro"/>
</dbReference>
<evidence type="ECO:0000259" key="12">
    <source>
        <dbReference type="Pfam" id="PF00224"/>
    </source>
</evidence>
<keyword evidence="7" id="KW-0418">Kinase</keyword>
<dbReference type="InterPro" id="IPR015813">
    <property type="entry name" value="Pyrv/PenolPyrv_kinase-like_dom"/>
</dbReference>
<evidence type="ECO:0000256" key="11">
    <source>
        <dbReference type="ARBA" id="ARBA00023317"/>
    </source>
</evidence>
<evidence type="ECO:0000256" key="4">
    <source>
        <dbReference type="ARBA" id="ARBA00022679"/>
    </source>
</evidence>
<evidence type="ECO:0000256" key="7">
    <source>
        <dbReference type="ARBA" id="ARBA00022777"/>
    </source>
</evidence>
<evidence type="ECO:0000256" key="5">
    <source>
        <dbReference type="ARBA" id="ARBA00022723"/>
    </source>
</evidence>
<name>A0A382M7I8_9ZZZZ</name>
<sequence>MLHTKIICTIGPASDSAEMLEMMADAGMNVVRLNFSHGTHDSHREIVKKVRTLNLKNREFPVSILLDTKGPEIRTGDQHLKLITGSKIQVVSDPDLRDEKHLFVDYPYLTEQLGQGNHLLLDSGLVKLEVLEKSGNSLKCRVLDGGMITPKRHVNLPGISVKLPGITISDRKDLKFALEEDVDAVALSFIRNRETVLEVRQMFRE</sequence>
<keyword evidence="6" id="KW-0547">Nucleotide-binding</keyword>
<keyword evidence="5" id="KW-0479">Metal-binding</keyword>